<evidence type="ECO:0000313" key="5">
    <source>
        <dbReference type="Proteomes" id="UP000318050"/>
    </source>
</evidence>
<comment type="caution">
    <text evidence="2">The sequence shown here is derived from an EMBL/GenBank/DDBJ whole genome shotgun (WGS) entry which is preliminary data.</text>
</comment>
<dbReference type="Pfam" id="PF01042">
    <property type="entry name" value="Ribonuc_L-PSP"/>
    <property type="match status" value="1"/>
</dbReference>
<dbReference type="PANTHER" id="PTHR47328:SF1">
    <property type="entry name" value="RUTC FAMILY PROTEIN YOAB"/>
    <property type="match status" value="1"/>
</dbReference>
<dbReference type="Proteomes" id="UP000316545">
    <property type="component" value="Unassembled WGS sequence"/>
</dbReference>
<protein>
    <submittedName>
        <fullName evidence="2">Enamine deaminase RidA (YjgF/YER057c/UK114 family)</fullName>
    </submittedName>
</protein>
<evidence type="ECO:0000313" key="4">
    <source>
        <dbReference type="Proteomes" id="UP000316545"/>
    </source>
</evidence>
<dbReference type="Gene3D" id="3.30.1330.40">
    <property type="entry name" value="RutC-like"/>
    <property type="match status" value="1"/>
</dbReference>
<name>A0A560EU44_9PROT</name>
<proteinExistence type="inferred from homology"/>
<dbReference type="EMBL" id="VITT01000010">
    <property type="protein sequence ID" value="TWB56735.1"/>
    <property type="molecule type" value="Genomic_DNA"/>
</dbReference>
<evidence type="ECO:0000256" key="1">
    <source>
        <dbReference type="ARBA" id="ARBA00010552"/>
    </source>
</evidence>
<gene>
    <name evidence="2" type="ORF">FBZ88_14010</name>
    <name evidence="3" type="ORF">FBZ92_110156</name>
</gene>
<dbReference type="CDD" id="cd06150">
    <property type="entry name" value="YjgF_YER057c_UK114_like_2"/>
    <property type="match status" value="1"/>
</dbReference>
<dbReference type="RefSeq" id="WP_004272585.1">
    <property type="nucleotide sequence ID" value="NZ_JAYNFR010000083.1"/>
</dbReference>
<dbReference type="SUPFAM" id="SSF55298">
    <property type="entry name" value="YjgF-like"/>
    <property type="match status" value="1"/>
</dbReference>
<organism evidence="2 4">
    <name type="scientific">Nitrospirillum amazonense</name>
    <dbReference type="NCBI Taxonomy" id="28077"/>
    <lineage>
        <taxon>Bacteria</taxon>
        <taxon>Pseudomonadati</taxon>
        <taxon>Pseudomonadota</taxon>
        <taxon>Alphaproteobacteria</taxon>
        <taxon>Rhodospirillales</taxon>
        <taxon>Azospirillaceae</taxon>
        <taxon>Nitrospirillum</taxon>
    </lineage>
</organism>
<evidence type="ECO:0000313" key="3">
    <source>
        <dbReference type="EMBL" id="TWB56735.1"/>
    </source>
</evidence>
<dbReference type="PROSITE" id="PS01094">
    <property type="entry name" value="UPF0076"/>
    <property type="match status" value="1"/>
</dbReference>
<dbReference type="OrthoDB" id="9803101at2"/>
<dbReference type="PANTHER" id="PTHR47328">
    <property type="match status" value="1"/>
</dbReference>
<reference evidence="4 5" key="1">
    <citation type="submission" date="2019-06" db="EMBL/GenBank/DDBJ databases">
        <title>Genomic Encyclopedia of Type Strains, Phase IV (KMG-V): Genome sequencing to study the core and pangenomes of soil and plant-associated prokaryotes.</title>
        <authorList>
            <person name="Whitman W."/>
        </authorList>
    </citation>
    <scope>NUCLEOTIDE SEQUENCE [LARGE SCALE GENOMIC DNA]</scope>
    <source>
        <strain evidence="3 5">BR 11140</strain>
        <strain evidence="2 4">BR 11865</strain>
    </source>
</reference>
<dbReference type="Proteomes" id="UP000318050">
    <property type="component" value="Unassembled WGS sequence"/>
</dbReference>
<dbReference type="InterPro" id="IPR019897">
    <property type="entry name" value="RidA_CS"/>
</dbReference>
<dbReference type="EMBL" id="VITO01000040">
    <property type="protein sequence ID" value="TWB12899.1"/>
    <property type="molecule type" value="Genomic_DNA"/>
</dbReference>
<sequence>MIERIGKAQRWSDAVAVNGLVFLAGHVADKTRGQSVAAQTEEVLAQMDETLAKAGITKANLVSVTIYLADMAGFDEMNSVWDRWVDSDNPPARATVESRLAYPDFAIEMTAIAAR</sequence>
<dbReference type="InterPro" id="IPR006175">
    <property type="entry name" value="YjgF/YER057c/UK114"/>
</dbReference>
<keyword evidence="4" id="KW-1185">Reference proteome</keyword>
<dbReference type="AlphaFoldDB" id="A0A560EU44"/>
<dbReference type="InterPro" id="IPR035709">
    <property type="entry name" value="YoaB-like"/>
</dbReference>
<dbReference type="InterPro" id="IPR035959">
    <property type="entry name" value="RutC-like_sf"/>
</dbReference>
<comment type="similarity">
    <text evidence="1">Belongs to the RutC family.</text>
</comment>
<accession>A0A560EU44</accession>
<evidence type="ECO:0000313" key="2">
    <source>
        <dbReference type="EMBL" id="TWB12899.1"/>
    </source>
</evidence>